<evidence type="ECO:0000256" key="1">
    <source>
        <dbReference type="SAM" id="SignalP"/>
    </source>
</evidence>
<evidence type="ECO:0000313" key="3">
    <source>
        <dbReference type="Proteomes" id="UP001054837"/>
    </source>
</evidence>
<feature type="chain" id="PRO_5043495412" description="LAGLIDADG homing endonuclease" evidence="1">
    <location>
        <begin position="21"/>
        <end position="130"/>
    </location>
</feature>
<evidence type="ECO:0000313" key="2">
    <source>
        <dbReference type="EMBL" id="GIY15613.1"/>
    </source>
</evidence>
<keyword evidence="3" id="KW-1185">Reference proteome</keyword>
<evidence type="ECO:0008006" key="4">
    <source>
        <dbReference type="Google" id="ProtNLM"/>
    </source>
</evidence>
<dbReference type="Proteomes" id="UP001054837">
    <property type="component" value="Unassembled WGS sequence"/>
</dbReference>
<accession>A0AAV4R142</accession>
<organism evidence="2 3">
    <name type="scientific">Caerostris darwini</name>
    <dbReference type="NCBI Taxonomy" id="1538125"/>
    <lineage>
        <taxon>Eukaryota</taxon>
        <taxon>Metazoa</taxon>
        <taxon>Ecdysozoa</taxon>
        <taxon>Arthropoda</taxon>
        <taxon>Chelicerata</taxon>
        <taxon>Arachnida</taxon>
        <taxon>Araneae</taxon>
        <taxon>Araneomorphae</taxon>
        <taxon>Entelegynae</taxon>
        <taxon>Araneoidea</taxon>
        <taxon>Araneidae</taxon>
        <taxon>Caerostris</taxon>
    </lineage>
</organism>
<keyword evidence="1" id="KW-0732">Signal</keyword>
<dbReference type="EMBL" id="BPLQ01005553">
    <property type="protein sequence ID" value="GIY15613.1"/>
    <property type="molecule type" value="Genomic_DNA"/>
</dbReference>
<feature type="signal peptide" evidence="1">
    <location>
        <begin position="1"/>
        <end position="20"/>
    </location>
</feature>
<comment type="caution">
    <text evidence="2">The sequence shown here is derived from an EMBL/GenBank/DDBJ whole genome shotgun (WGS) entry which is preliminary data.</text>
</comment>
<proteinExistence type="predicted"/>
<reference evidence="2 3" key="1">
    <citation type="submission" date="2021-06" db="EMBL/GenBank/DDBJ databases">
        <title>Caerostris darwini draft genome.</title>
        <authorList>
            <person name="Kono N."/>
            <person name="Arakawa K."/>
        </authorList>
    </citation>
    <scope>NUCLEOTIDE SEQUENCE [LARGE SCALE GENOMIC DNA]</scope>
</reference>
<name>A0AAV4R142_9ARAC</name>
<dbReference type="AlphaFoldDB" id="A0AAV4R142"/>
<gene>
    <name evidence="2" type="ORF">CDAR_121911</name>
</gene>
<sequence length="130" mass="15056">MHFNVLLVKIECSLFRVVAAIQVLSYSPVDRYYQVFSFPFLQKKKSKPFKFSLYSIVIPCLQPYAVIINLYENGKVFCGTAGYRDSGCIYVKAGSVLPIMPFLCYPWHKLFRMLFGIKGIYYSSIDKKLH</sequence>
<protein>
    <recommendedName>
        <fullName evidence="4">LAGLIDADG homing endonuclease</fullName>
    </recommendedName>
</protein>